<gene>
    <name evidence="1" type="ORF">KBTEX_02678</name>
</gene>
<reference evidence="1" key="1">
    <citation type="submission" date="2019-06" db="EMBL/GenBank/DDBJ databases">
        <authorList>
            <person name="Murdoch R.W."/>
            <person name="Fathepure B."/>
        </authorList>
    </citation>
    <scope>NUCLEOTIDE SEQUENCE</scope>
</reference>
<accession>A0A5B8RCI4</accession>
<organism evidence="1">
    <name type="scientific">uncultured organism</name>
    <dbReference type="NCBI Taxonomy" id="155900"/>
    <lineage>
        <taxon>unclassified sequences</taxon>
        <taxon>environmental samples</taxon>
    </lineage>
</organism>
<protein>
    <submittedName>
        <fullName evidence="1">Uncharacterized protein</fullName>
    </submittedName>
</protein>
<evidence type="ECO:0000313" key="1">
    <source>
        <dbReference type="EMBL" id="QEA06346.1"/>
    </source>
</evidence>
<dbReference type="AlphaFoldDB" id="A0A5B8RCI4"/>
<sequence>MTTRPDNIERVQFLARVVQRESDHLVTTDRRVFVRPFSTERARDLDNDIDEA</sequence>
<proteinExistence type="predicted"/>
<name>A0A5B8RCI4_9ZZZZ</name>
<dbReference type="EMBL" id="MN079138">
    <property type="protein sequence ID" value="QEA06346.1"/>
    <property type="molecule type" value="Genomic_DNA"/>
</dbReference>